<sequence length="165" mass="17504">MRENVRWMTEVALLAAFLSVAGAFKLPGLLPGTEFQLSAPLAVAICAVFGFAKYITAGLLSSMAGLMLGTQSVWNVGIALIFRCVVGAVFVLGGNRWLTVVLAGPIATITSRLVVGGILGNMAIPFMLAAVPGIIYTAITVWPLTILLKRITERGKKAIVYVVQR</sequence>
<organism evidence="2 3">
    <name type="scientific">Propionispora vibrioides</name>
    <dbReference type="NCBI Taxonomy" id="112903"/>
    <lineage>
        <taxon>Bacteria</taxon>
        <taxon>Bacillati</taxon>
        <taxon>Bacillota</taxon>
        <taxon>Negativicutes</taxon>
        <taxon>Selenomonadales</taxon>
        <taxon>Sporomusaceae</taxon>
        <taxon>Propionispora</taxon>
    </lineage>
</organism>
<feature type="transmembrane region" description="Helical" evidence="1">
    <location>
        <begin position="122"/>
        <end position="148"/>
    </location>
</feature>
<evidence type="ECO:0000313" key="3">
    <source>
        <dbReference type="Proteomes" id="UP000198847"/>
    </source>
</evidence>
<feature type="transmembrane region" description="Helical" evidence="1">
    <location>
        <begin position="72"/>
        <end position="92"/>
    </location>
</feature>
<dbReference type="STRING" id="112903.SAMN04490178_12465"/>
<keyword evidence="1" id="KW-0812">Transmembrane</keyword>
<dbReference type="AlphaFoldDB" id="A0A1H8XIT2"/>
<protein>
    <submittedName>
        <fullName evidence="2">Uncharacterized protein</fullName>
    </submittedName>
</protein>
<evidence type="ECO:0000256" key="1">
    <source>
        <dbReference type="SAM" id="Phobius"/>
    </source>
</evidence>
<evidence type="ECO:0000313" key="2">
    <source>
        <dbReference type="EMBL" id="SEP39789.1"/>
    </source>
</evidence>
<keyword evidence="1" id="KW-1133">Transmembrane helix</keyword>
<dbReference type="EMBL" id="FODY01000024">
    <property type="protein sequence ID" value="SEP39789.1"/>
    <property type="molecule type" value="Genomic_DNA"/>
</dbReference>
<accession>A0A1H8XIT2</accession>
<name>A0A1H8XIT2_9FIRM</name>
<gene>
    <name evidence="2" type="ORF">SAMN04490178_12465</name>
</gene>
<keyword evidence="3" id="KW-1185">Reference proteome</keyword>
<dbReference type="RefSeq" id="WP_245732548.1">
    <property type="nucleotide sequence ID" value="NZ_FODY01000024.1"/>
</dbReference>
<dbReference type="Proteomes" id="UP000198847">
    <property type="component" value="Unassembled WGS sequence"/>
</dbReference>
<keyword evidence="1" id="KW-0472">Membrane</keyword>
<feature type="transmembrane region" description="Helical" evidence="1">
    <location>
        <begin position="39"/>
        <end position="60"/>
    </location>
</feature>
<reference evidence="2 3" key="1">
    <citation type="submission" date="2016-10" db="EMBL/GenBank/DDBJ databases">
        <authorList>
            <person name="de Groot N.N."/>
        </authorList>
    </citation>
    <scope>NUCLEOTIDE SEQUENCE [LARGE SCALE GENOMIC DNA]</scope>
    <source>
        <strain evidence="2 3">DSM 13305</strain>
    </source>
</reference>
<proteinExistence type="predicted"/>